<dbReference type="InterPro" id="IPR012338">
    <property type="entry name" value="Beta-lactam/transpept-like"/>
</dbReference>
<dbReference type="STRING" id="675864.SAMN04489747_2041"/>
<dbReference type="PANTHER" id="PTHR43283">
    <property type="entry name" value="BETA-LACTAMASE-RELATED"/>
    <property type="match status" value="1"/>
</dbReference>
<dbReference type="InterPro" id="IPR050789">
    <property type="entry name" value="Diverse_Enzym_Activities"/>
</dbReference>
<proteinExistence type="predicted"/>
<accession>A0A1G6YNU3</accession>
<dbReference type="InterPro" id="IPR001466">
    <property type="entry name" value="Beta-lactam-related"/>
</dbReference>
<dbReference type="SUPFAM" id="SSF56601">
    <property type="entry name" value="beta-lactamase/transpeptidase-like"/>
    <property type="match status" value="1"/>
</dbReference>
<keyword evidence="3" id="KW-1185">Reference proteome</keyword>
<dbReference type="AlphaFoldDB" id="A0A1G6YNU3"/>
<reference evidence="2 3" key="1">
    <citation type="submission" date="2016-10" db="EMBL/GenBank/DDBJ databases">
        <authorList>
            <person name="de Groot N.N."/>
        </authorList>
    </citation>
    <scope>NUCLEOTIDE SEQUENCE [LARGE SCALE GENOMIC DNA]</scope>
    <source>
        <strain evidence="2 3">MON 2.2</strain>
    </source>
</reference>
<organism evidence="2 3">
    <name type="scientific">Auraticoccus monumenti</name>
    <dbReference type="NCBI Taxonomy" id="675864"/>
    <lineage>
        <taxon>Bacteria</taxon>
        <taxon>Bacillati</taxon>
        <taxon>Actinomycetota</taxon>
        <taxon>Actinomycetes</taxon>
        <taxon>Propionibacteriales</taxon>
        <taxon>Propionibacteriaceae</taxon>
        <taxon>Auraticoccus</taxon>
    </lineage>
</organism>
<dbReference type="Pfam" id="PF00144">
    <property type="entry name" value="Beta-lactamase"/>
    <property type="match status" value="1"/>
</dbReference>
<evidence type="ECO:0000313" key="2">
    <source>
        <dbReference type="EMBL" id="SDD91206.1"/>
    </source>
</evidence>
<dbReference type="RefSeq" id="WP_090592970.1">
    <property type="nucleotide sequence ID" value="NZ_LT629688.1"/>
</dbReference>
<evidence type="ECO:0000259" key="1">
    <source>
        <dbReference type="Pfam" id="PF00144"/>
    </source>
</evidence>
<dbReference type="Proteomes" id="UP000198546">
    <property type="component" value="Chromosome i"/>
</dbReference>
<sequence>MSNLEDALTPHVESGRVPGLVALVARGTEVETLALGRRSEDGEPMTEDSLFRFASITKPLTAAAALTLVDDGLLDLDSPVADWLPELAAPVVLREASGPLDDVVPATTPITLRHLLSSTAGHGFPGDFLGPVVAELMGPLHQGPPDPPAAPEPDEWMARLGQLPLLHQPGEGWTYNTAYDVLGVLVARASGDSFARYLREHVLDPLGMVGTGFWLRDRADLPRMTSQHRRDDQGELVVTDPPDGHWVDEPAFCSGAGGLLGTAADWLAFGQMLLAGGTSDGHRVLSEDLVRLMMVDHLTEPQHQMGDLFLQGQGWGFGGSVDVAELEPWNVPGRYGWVGGTGTSAHVVPRDGAVTVLLTQVELGSPEGAQIFDDFWRAAAS</sequence>
<protein>
    <submittedName>
        <fullName evidence="2">CubicO group peptidase, beta-lactamase class C family</fullName>
    </submittedName>
</protein>
<name>A0A1G6YNU3_9ACTN</name>
<dbReference type="PANTHER" id="PTHR43283:SF3">
    <property type="entry name" value="BETA-LACTAMASE FAMILY PROTEIN (AFU_ORTHOLOGUE AFUA_5G07500)"/>
    <property type="match status" value="1"/>
</dbReference>
<evidence type="ECO:0000313" key="3">
    <source>
        <dbReference type="Proteomes" id="UP000198546"/>
    </source>
</evidence>
<gene>
    <name evidence="2" type="ORF">SAMN04489747_2041</name>
</gene>
<dbReference type="Gene3D" id="3.40.710.10">
    <property type="entry name" value="DD-peptidase/beta-lactamase superfamily"/>
    <property type="match status" value="1"/>
</dbReference>
<dbReference type="EMBL" id="LT629688">
    <property type="protein sequence ID" value="SDD91206.1"/>
    <property type="molecule type" value="Genomic_DNA"/>
</dbReference>
<dbReference type="OrthoDB" id="4281716at2"/>
<feature type="domain" description="Beta-lactamase-related" evidence="1">
    <location>
        <begin position="5"/>
        <end position="364"/>
    </location>
</feature>